<organism evidence="1 2">
    <name type="scientific">Collinsella aerofaciens (strain ATCC 25986 / DSM 3979 / JCM 10188 / KCTC 3647 / NCTC 11838 / VPI 1003)</name>
    <dbReference type="NCBI Taxonomy" id="411903"/>
    <lineage>
        <taxon>Bacteria</taxon>
        <taxon>Bacillati</taxon>
        <taxon>Actinomycetota</taxon>
        <taxon>Coriobacteriia</taxon>
        <taxon>Coriobacteriales</taxon>
        <taxon>Coriobacteriaceae</taxon>
        <taxon>Collinsella</taxon>
    </lineage>
</organism>
<name>A4E8M8_COLAA</name>
<dbReference type="InterPro" id="IPR036388">
    <property type="entry name" value="WH-like_DNA-bd_sf"/>
</dbReference>
<sequence>MGLGTNEISLIPKIMYNSNMKWNQTKTMEMNEALIYLQEALGLSAKTKTWPGSARLPLHLRAIEVRAVDANGFSFLLASLPTGVGLPEAKRVYSQLALRAETPVAVSFPDADARQRKALVAHGIPFVCPGRQVFLPFMGTACTERGGARFHNHATKMSPNAQAAAIWGAAQEPYRPYDLCRALGISASRASEAITELVDRGLARRERCERRVVVLPVAVDLLLSEHMAELSSPVSKVIFARKTPQIDYLVDAGETALAARSMLAAPGMEQKAVLRSAWRQLSDLEVADGELPDNETAMIQVWRYAPVFADSSRVDDISLALSLAAIDDERIQLEVDRMFGKEYPWREAL</sequence>
<dbReference type="AlphaFoldDB" id="A4E8M8"/>
<evidence type="ECO:0000313" key="1">
    <source>
        <dbReference type="EMBL" id="EBA40244.1"/>
    </source>
</evidence>
<comment type="caution">
    <text evidence="1">The sequence shown here is derived from an EMBL/GenBank/DDBJ whole genome shotgun (WGS) entry which is preliminary data.</text>
</comment>
<reference evidence="1 2" key="1">
    <citation type="submission" date="2007-01" db="EMBL/GenBank/DDBJ databases">
        <title>Draft genome sequence of Collinsella aerofaciens (ATCC 25986).</title>
        <authorList>
            <person name="Sudarsanam P."/>
            <person name="Ley R."/>
            <person name="Guruge J."/>
            <person name="Turnbaugh P.J."/>
            <person name="Mahowald M."/>
            <person name="Liep D."/>
            <person name="Gordon J."/>
        </authorList>
    </citation>
    <scope>NUCLEOTIDE SEQUENCE [LARGE SCALE GENOMIC DNA]</scope>
    <source>
        <strain evidence="2">ATCC 25986 / DSM 3979 / JCM 10188 / KCTC 3647 / NCTC 11838 / VPI 1003</strain>
    </source>
</reference>
<proteinExistence type="predicted"/>
<gene>
    <name evidence="1" type="ORF">COLAER_00769</name>
</gene>
<accession>A4E8M8</accession>
<dbReference type="Gene3D" id="1.10.10.10">
    <property type="entry name" value="Winged helix-like DNA-binding domain superfamily/Winged helix DNA-binding domain"/>
    <property type="match status" value="1"/>
</dbReference>
<protein>
    <submittedName>
        <fullName evidence="1">Uncharacterized protein</fullName>
    </submittedName>
</protein>
<evidence type="ECO:0000313" key="2">
    <source>
        <dbReference type="Proteomes" id="UP000002979"/>
    </source>
</evidence>
<dbReference type="SUPFAM" id="SSF46785">
    <property type="entry name" value="Winged helix' DNA-binding domain"/>
    <property type="match status" value="1"/>
</dbReference>
<reference evidence="1 2" key="2">
    <citation type="submission" date="2007-04" db="EMBL/GenBank/DDBJ databases">
        <authorList>
            <person name="Fulton L."/>
            <person name="Clifton S."/>
            <person name="Fulton B."/>
            <person name="Xu J."/>
            <person name="Minx P."/>
            <person name="Mardis E.R."/>
            <person name="Wilson R.K."/>
        </authorList>
    </citation>
    <scope>NUCLEOTIDE SEQUENCE [LARGE SCALE GENOMIC DNA]</scope>
    <source>
        <strain evidence="2">ATCC 25986 / DSM 3979 / JCM 10188 / KCTC 3647 / NCTC 11838 / VPI 1003</strain>
    </source>
</reference>
<dbReference type="InterPro" id="IPR036390">
    <property type="entry name" value="WH_DNA-bd_sf"/>
</dbReference>
<dbReference type="EMBL" id="AAVN02000002">
    <property type="protein sequence ID" value="EBA40244.1"/>
    <property type="molecule type" value="Genomic_DNA"/>
</dbReference>
<dbReference type="Proteomes" id="UP000002979">
    <property type="component" value="Unassembled WGS sequence"/>
</dbReference>